<evidence type="ECO:0000259" key="1">
    <source>
        <dbReference type="Pfam" id="PF13625"/>
    </source>
</evidence>
<keyword evidence="2" id="KW-0378">Hydrolase</keyword>
<keyword evidence="2" id="KW-0347">Helicase</keyword>
<dbReference type="RefSeq" id="WP_091836625.1">
    <property type="nucleotide sequence ID" value="NZ_FPAA01000005.1"/>
</dbReference>
<gene>
    <name evidence="2" type="ORF">SAMN05444972_105274</name>
</gene>
<evidence type="ECO:0000313" key="3">
    <source>
        <dbReference type="Proteomes" id="UP000198660"/>
    </source>
</evidence>
<dbReference type="InterPro" id="IPR032830">
    <property type="entry name" value="XPB/Ssl2_N"/>
</dbReference>
<keyword evidence="2" id="KW-0547">Nucleotide-binding</keyword>
<organism evidence="2 3">
    <name type="scientific">Marininema halotolerans</name>
    <dbReference type="NCBI Taxonomy" id="1155944"/>
    <lineage>
        <taxon>Bacteria</taxon>
        <taxon>Bacillati</taxon>
        <taxon>Bacillota</taxon>
        <taxon>Bacilli</taxon>
        <taxon>Bacillales</taxon>
        <taxon>Thermoactinomycetaceae</taxon>
        <taxon>Marininema</taxon>
    </lineage>
</organism>
<accession>A0A1I6RQ07</accession>
<dbReference type="Proteomes" id="UP000198660">
    <property type="component" value="Unassembled WGS sequence"/>
</dbReference>
<reference evidence="3" key="1">
    <citation type="submission" date="2016-10" db="EMBL/GenBank/DDBJ databases">
        <authorList>
            <person name="Varghese N."/>
            <person name="Submissions S."/>
        </authorList>
    </citation>
    <scope>NUCLEOTIDE SEQUENCE [LARGE SCALE GENOMIC DNA]</scope>
    <source>
        <strain evidence="3">DSM 45789</strain>
    </source>
</reference>
<dbReference type="GO" id="GO:0004386">
    <property type="term" value="F:helicase activity"/>
    <property type="evidence" value="ECO:0007669"/>
    <property type="project" value="UniProtKB-KW"/>
</dbReference>
<protein>
    <submittedName>
        <fullName evidence="2">Helicase conserved C-terminal domain-containing protein</fullName>
    </submittedName>
</protein>
<dbReference type="EMBL" id="FPAA01000005">
    <property type="protein sequence ID" value="SFS66726.1"/>
    <property type="molecule type" value="Genomic_DNA"/>
</dbReference>
<dbReference type="OrthoDB" id="2987331at2"/>
<feature type="domain" description="Helicase XPB/Ssl2 N-terminal" evidence="1">
    <location>
        <begin position="342"/>
        <end position="455"/>
    </location>
</feature>
<sequence length="618" mass="71607">MERLMGCLTSLSPQVRACIAKEHGWKEEETQDPTTMAARIVEAITDVAKGNRVEARMLRRVIFRGGNRLFSIRDEMITGEDSSLQMSMGWIGLQRKGFLYSFRKPWGEVLLWCPHEIREACLSVWFPHLPSARQGVSLNEVYPIGGFWNDVFQCLCMVDREPVPLTANGKMKQSFLRKVIAEMDLDDSGLEESPWGSDKFPRLSLLLSYAKKEGWLTDSDGRLRLIEDKAREWIGYSWEERLQRMYSFVQQELLHNRPEWDSLWYWMERHGQGATLLKDTFLAWKSVSGSTSRLEEWESKWLRPLQSLGWIEMGQEGGEDWWKWADWSPSVSRGLPQLSAYVKPDFEVLVPVFSAATERRALAQFADYMGGEQFYAHYELTPFSIRRGLERGLSINEMEQVLFKISAFPPPENILHSLRLWREQHSRVRIGTEVILQVASSQFADELMQDSMLSNHIRERVGPMAFLLHPDDLSVIRERLEARGTPALEIGERPRDGTDIKGSEHDALEGYGELTIENRIPAWKEAVPGVEQLPRMWTSAPRNYHPTMRRELLEKSAQMGLPIKWLDKEKQTHQFVTKRLYHTKGGWLAEGKDEQRQVSQSIPLEAMEQIQVILPWEE</sequence>
<name>A0A1I6RQ07_9BACL</name>
<dbReference type="AlphaFoldDB" id="A0A1I6RQ07"/>
<proteinExistence type="predicted"/>
<keyword evidence="2" id="KW-0067">ATP-binding</keyword>
<evidence type="ECO:0000313" key="2">
    <source>
        <dbReference type="EMBL" id="SFS66726.1"/>
    </source>
</evidence>
<keyword evidence="3" id="KW-1185">Reference proteome</keyword>
<dbReference type="Pfam" id="PF13625">
    <property type="entry name" value="Helicase_C_3"/>
    <property type="match status" value="1"/>
</dbReference>